<dbReference type="AlphaFoldDB" id="A0A8H4L028"/>
<dbReference type="InterPro" id="IPR032741">
    <property type="entry name" value="Sls1_KH-1"/>
</dbReference>
<feature type="compositionally biased region" description="Polar residues" evidence="1">
    <location>
        <begin position="88"/>
        <end position="108"/>
    </location>
</feature>
<feature type="domain" description="SLS1 first KH" evidence="2">
    <location>
        <begin position="349"/>
        <end position="419"/>
    </location>
</feature>
<feature type="compositionally biased region" description="Basic and acidic residues" evidence="1">
    <location>
        <begin position="976"/>
        <end position="986"/>
    </location>
</feature>
<organism evidence="5 6">
    <name type="scientific">Fusarium albosuccineum</name>
    <dbReference type="NCBI Taxonomy" id="1237068"/>
    <lineage>
        <taxon>Eukaryota</taxon>
        <taxon>Fungi</taxon>
        <taxon>Dikarya</taxon>
        <taxon>Ascomycota</taxon>
        <taxon>Pezizomycotina</taxon>
        <taxon>Sordariomycetes</taxon>
        <taxon>Hypocreomycetidae</taxon>
        <taxon>Hypocreales</taxon>
        <taxon>Nectriaceae</taxon>
        <taxon>Fusarium</taxon>
        <taxon>Fusarium decemcellulare species complex</taxon>
    </lineage>
</organism>
<proteinExistence type="predicted"/>
<feature type="region of interest" description="Disordered" evidence="1">
    <location>
        <begin position="68"/>
        <end position="133"/>
    </location>
</feature>
<feature type="compositionally biased region" description="Basic and acidic residues" evidence="1">
    <location>
        <begin position="68"/>
        <end position="87"/>
    </location>
</feature>
<dbReference type="OrthoDB" id="5392646at2759"/>
<dbReference type="Pfam" id="PF20778">
    <property type="entry name" value="SLS1_C"/>
    <property type="match status" value="1"/>
</dbReference>
<dbReference type="InterPro" id="IPR048400">
    <property type="entry name" value="SLS1_N"/>
</dbReference>
<feature type="compositionally biased region" description="Basic and acidic residues" evidence="1">
    <location>
        <begin position="877"/>
        <end position="891"/>
    </location>
</feature>
<evidence type="ECO:0000313" key="5">
    <source>
        <dbReference type="EMBL" id="KAF4458754.1"/>
    </source>
</evidence>
<dbReference type="Pfam" id="PF20776">
    <property type="entry name" value="SLS1_N"/>
    <property type="match status" value="1"/>
</dbReference>
<protein>
    <submittedName>
        <fullName evidence="5">Uncharacterized protein</fullName>
    </submittedName>
</protein>
<feature type="domain" description="SLS1 C-terminal" evidence="4">
    <location>
        <begin position="519"/>
        <end position="815"/>
    </location>
</feature>
<feature type="domain" description="SLS1 N-terminal" evidence="3">
    <location>
        <begin position="244"/>
        <end position="343"/>
    </location>
</feature>
<keyword evidence="6" id="KW-1185">Reference proteome</keyword>
<feature type="compositionally biased region" description="Acidic residues" evidence="1">
    <location>
        <begin position="900"/>
        <end position="916"/>
    </location>
</feature>
<evidence type="ECO:0000256" key="1">
    <source>
        <dbReference type="SAM" id="MobiDB-lite"/>
    </source>
</evidence>
<name>A0A8H4L028_9HYPO</name>
<evidence type="ECO:0000259" key="4">
    <source>
        <dbReference type="Pfam" id="PF20778"/>
    </source>
</evidence>
<feature type="compositionally biased region" description="Basic and acidic residues" evidence="1">
    <location>
        <begin position="935"/>
        <end position="968"/>
    </location>
</feature>
<dbReference type="GO" id="GO:0005743">
    <property type="term" value="C:mitochondrial inner membrane"/>
    <property type="evidence" value="ECO:0007669"/>
    <property type="project" value="InterPro"/>
</dbReference>
<comment type="caution">
    <text evidence="5">The sequence shown here is derived from an EMBL/GenBank/DDBJ whole genome shotgun (WGS) entry which is preliminary data.</text>
</comment>
<dbReference type="Proteomes" id="UP000554235">
    <property type="component" value="Unassembled WGS sequence"/>
</dbReference>
<evidence type="ECO:0000313" key="6">
    <source>
        <dbReference type="Proteomes" id="UP000554235"/>
    </source>
</evidence>
<gene>
    <name evidence="5" type="ORF">FALBO_14502</name>
</gene>
<dbReference type="EMBL" id="JAADYS010002360">
    <property type="protein sequence ID" value="KAF4458754.1"/>
    <property type="molecule type" value="Genomic_DNA"/>
</dbReference>
<feature type="compositionally biased region" description="Polar residues" evidence="1">
    <location>
        <begin position="123"/>
        <end position="132"/>
    </location>
</feature>
<dbReference type="Pfam" id="PF14611">
    <property type="entry name" value="KH_SLS1_1"/>
    <property type="match status" value="1"/>
</dbReference>
<accession>A0A8H4L028</accession>
<dbReference type="InterPro" id="IPR048401">
    <property type="entry name" value="SLS1_C"/>
</dbReference>
<feature type="region of interest" description="Disordered" evidence="1">
    <location>
        <begin position="864"/>
        <end position="1010"/>
    </location>
</feature>
<evidence type="ECO:0000259" key="2">
    <source>
        <dbReference type="Pfam" id="PF14611"/>
    </source>
</evidence>
<sequence length="1010" mass="114596">MLSRVARLPRICVACRFGLTQRSASQGFRAAIIREGLGQRRRFASDIRKTTDKIDNFISDQDNALEKSLDEIPVDTERTETTTKSEDATSTATHSSTPGTISETTQVPHEQLQDEESIPEAQSDATPPSESFSIPIDFDQLVEEALLEEDENQASKQSLHRSGDMDRLPILPDFDSDAGMVKKKFRHDLLHDESLGVSALGAPADAIIINNPNRLRRLRKGPSIIKPPSGAPPDIEWRRLNRANEPSKEEVLRNITELRPDRRILRYSEIERLVQALCDGFTSPQLRQYLNTPFQEPDPSILNYPWIKRQSMWKPLKDTLVWGHTKQAYAMRVILTRWRITIQEHVNDLGEIVIAMEPKVFAFLWRKTGGKHLMRELRKTFLLDANEQILLSQHHSQVKIIAKRATAYGIVTHLDQVMASLKSQVIPLGDYSLSSEELIQLAEITGTCLAKERNKLRIIWTPEPKELNSYPSDRADVVARLLMGRPSSNENTHVQCIPPLKLDTAVNGHFVEVQRSDRALAWRDKLRKWMRVVSPIRQSELSKTSSAPLELTKSTSLPEYSAAGIGYQDVTTATFGHLLHHEAHTSIADLSRSRRVLSPVIPHPASFSALKSDDNKPLARSSTITLHLASDMGHGDTYPPEIRIHLPIRTEADLAEFTVLQDASAHCVIPWHVDDVMLPNESVDVRLQHERLLPLDINQPGLNSFLKNCDFNISEGRLQTPRDAELLIPDTWLDSRRGSVPATTENSIFYTFRGLEINQTIEMPWCGHTLRYSSIEAGQHGGQRQELILRAGSSEHSKSGFQSEERESFLKLVEEVATGQCFSWTEGYKSIKHRQLEDFSYDLPEEELTDDIIVDKDKFDERGRLNLERYGPPKAPGIEHSRRSKSRDQARGRGRHNTQEDIEQPVEPEFEVEQEEFSDKSEFDDVLSDGFGTHAGDESDKPKPQKDPTPQKEPKPLEDMTKKEKKAFENAFTDKFAARAGHELLKSQKRKSKNDDDGFGFLDEFVKRDQ</sequence>
<reference evidence="5 6" key="1">
    <citation type="submission" date="2020-01" db="EMBL/GenBank/DDBJ databases">
        <title>Identification and distribution of gene clusters putatively required for synthesis of sphingolipid metabolism inhibitors in phylogenetically diverse species of the filamentous fungus Fusarium.</title>
        <authorList>
            <person name="Kim H.-S."/>
            <person name="Busman M."/>
            <person name="Brown D.W."/>
            <person name="Divon H."/>
            <person name="Uhlig S."/>
            <person name="Proctor R.H."/>
        </authorList>
    </citation>
    <scope>NUCLEOTIDE SEQUENCE [LARGE SCALE GENOMIC DNA]</scope>
    <source>
        <strain evidence="5 6">NRRL 20459</strain>
    </source>
</reference>
<evidence type="ECO:0000259" key="3">
    <source>
        <dbReference type="Pfam" id="PF20776"/>
    </source>
</evidence>